<gene>
    <name evidence="3" type="ORF">LX32DRAFT_172756</name>
</gene>
<evidence type="ECO:0000256" key="2">
    <source>
        <dbReference type="SAM" id="SignalP"/>
    </source>
</evidence>
<feature type="chain" id="PRO_5042133176" evidence="2">
    <location>
        <begin position="26"/>
        <end position="102"/>
    </location>
</feature>
<protein>
    <submittedName>
        <fullName evidence="3">Uncharacterized protein</fullName>
    </submittedName>
</protein>
<dbReference type="EMBL" id="MU843019">
    <property type="protein sequence ID" value="KAK2022937.1"/>
    <property type="molecule type" value="Genomic_DNA"/>
</dbReference>
<evidence type="ECO:0000313" key="3">
    <source>
        <dbReference type="EMBL" id="KAK2022937.1"/>
    </source>
</evidence>
<proteinExistence type="predicted"/>
<keyword evidence="1" id="KW-0812">Transmembrane</keyword>
<dbReference type="AlphaFoldDB" id="A0AAD9H704"/>
<feature type="signal peptide" evidence="2">
    <location>
        <begin position="1"/>
        <end position="25"/>
    </location>
</feature>
<dbReference type="Proteomes" id="UP001232148">
    <property type="component" value="Unassembled WGS sequence"/>
</dbReference>
<comment type="caution">
    <text evidence="3">The sequence shown here is derived from an EMBL/GenBank/DDBJ whole genome shotgun (WGS) entry which is preliminary data.</text>
</comment>
<evidence type="ECO:0000256" key="1">
    <source>
        <dbReference type="SAM" id="Phobius"/>
    </source>
</evidence>
<keyword evidence="1" id="KW-0472">Membrane</keyword>
<sequence length="102" mass="11318">MRRPVGKPFSLSLSHLQLLVELLEAEVGDGLPCEAELLGHGRRDAQLHQQEKGPENGLPRASHSFIVLLFFPACFSVLFWRFLGSSIGLREFRGAVCQGNQC</sequence>
<keyword evidence="2" id="KW-0732">Signal</keyword>
<name>A0AAD9H704_9PEZI</name>
<feature type="transmembrane region" description="Helical" evidence="1">
    <location>
        <begin position="64"/>
        <end position="83"/>
    </location>
</feature>
<keyword evidence="4" id="KW-1185">Reference proteome</keyword>
<reference evidence="3" key="1">
    <citation type="submission" date="2021-06" db="EMBL/GenBank/DDBJ databases">
        <title>Comparative genomics, transcriptomics and evolutionary studies reveal genomic signatures of adaptation to plant cell wall in hemibiotrophic fungi.</title>
        <authorList>
            <consortium name="DOE Joint Genome Institute"/>
            <person name="Baroncelli R."/>
            <person name="Diaz J.F."/>
            <person name="Benocci T."/>
            <person name="Peng M."/>
            <person name="Battaglia E."/>
            <person name="Haridas S."/>
            <person name="Andreopoulos W."/>
            <person name="Labutti K."/>
            <person name="Pangilinan J."/>
            <person name="Floch G.L."/>
            <person name="Makela M.R."/>
            <person name="Henrissat B."/>
            <person name="Grigoriev I.V."/>
            <person name="Crouch J.A."/>
            <person name="De Vries R.P."/>
            <person name="Sukno S.A."/>
            <person name="Thon M.R."/>
        </authorList>
    </citation>
    <scope>NUCLEOTIDE SEQUENCE</scope>
    <source>
        <strain evidence="3">MAFF235873</strain>
    </source>
</reference>
<accession>A0AAD9H704</accession>
<keyword evidence="1" id="KW-1133">Transmembrane helix</keyword>
<evidence type="ECO:0000313" key="4">
    <source>
        <dbReference type="Proteomes" id="UP001232148"/>
    </source>
</evidence>
<organism evidence="3 4">
    <name type="scientific">Colletotrichum zoysiae</name>
    <dbReference type="NCBI Taxonomy" id="1216348"/>
    <lineage>
        <taxon>Eukaryota</taxon>
        <taxon>Fungi</taxon>
        <taxon>Dikarya</taxon>
        <taxon>Ascomycota</taxon>
        <taxon>Pezizomycotina</taxon>
        <taxon>Sordariomycetes</taxon>
        <taxon>Hypocreomycetidae</taxon>
        <taxon>Glomerellales</taxon>
        <taxon>Glomerellaceae</taxon>
        <taxon>Colletotrichum</taxon>
        <taxon>Colletotrichum graminicola species complex</taxon>
    </lineage>
</organism>